<organism evidence="1 2">
    <name type="scientific">Zhihengliuella halotolerans</name>
    <dbReference type="NCBI Taxonomy" id="370736"/>
    <lineage>
        <taxon>Bacteria</taxon>
        <taxon>Bacillati</taxon>
        <taxon>Actinomycetota</taxon>
        <taxon>Actinomycetes</taxon>
        <taxon>Micrococcales</taxon>
        <taxon>Micrococcaceae</taxon>
        <taxon>Zhihengliuella</taxon>
    </lineage>
</organism>
<dbReference type="SUPFAM" id="SSF56563">
    <property type="entry name" value="Major capsid protein gp5"/>
    <property type="match status" value="1"/>
</dbReference>
<proteinExistence type="predicted"/>
<protein>
    <recommendedName>
        <fullName evidence="3">HK97 family phage major capsid protein</fullName>
    </recommendedName>
</protein>
<gene>
    <name evidence="1" type="ORF">EV380_1014</name>
</gene>
<evidence type="ECO:0008006" key="3">
    <source>
        <dbReference type="Google" id="ProtNLM"/>
    </source>
</evidence>
<dbReference type="AlphaFoldDB" id="A0A4Q8ABN0"/>
<dbReference type="OrthoDB" id="4411595at2"/>
<reference evidence="1 2" key="1">
    <citation type="submission" date="2019-02" db="EMBL/GenBank/DDBJ databases">
        <title>Sequencing the genomes of 1000 actinobacteria strains.</title>
        <authorList>
            <person name="Klenk H.-P."/>
        </authorList>
    </citation>
    <scope>NUCLEOTIDE SEQUENCE [LARGE SCALE GENOMIC DNA]</scope>
    <source>
        <strain evidence="1 2">DSM 17364</strain>
    </source>
</reference>
<sequence>MENTNLELTITGQTLEANLEERRITGRIIPFGVPGYPSVGPQGIIAEAGSITLPEDASSVFLNLNHTANDVVGKATNLEEREDGIYASFRVSKTTKGNDLLEEVKDGLRADLSVELSEVTTKGTAIVASVLSGVASVVKGAFKGATVTEVAAEATDTNTNEKESSMDENLEINAEVTPEVAPSIKAANEKQDLAKLTFAAAHGGGSAVQAAITSTGVADDAGEVYVKEQKLGELFEARKVSRPIVNAFGPARPLTSLVISGTKKNRTITVAPWAGGRAEIASSKFSTESQTEQAAYLAGAGGLDIELIEFGSEDVVSEVYEEMIDDYHRKTETVFLTKLTAEATAVSGTATVIEAVNDGMRKLSGQGAKGDVVVLDDTSYAELLELTSSEVPWWFENQATVNLQDGSFTASGIKIVTNSDLAAGTVIVADSRAAKFYESKNITLRSIDALHGGIDLAFIKAHAAMVTDPASVRVYTLGTGV</sequence>
<evidence type="ECO:0000313" key="2">
    <source>
        <dbReference type="Proteomes" id="UP000292685"/>
    </source>
</evidence>
<accession>A0A4Q8ABN0</accession>
<comment type="caution">
    <text evidence="1">The sequence shown here is derived from an EMBL/GenBank/DDBJ whole genome shotgun (WGS) entry which is preliminary data.</text>
</comment>
<name>A0A4Q8ABN0_9MICC</name>
<dbReference type="EMBL" id="SHLA01000001">
    <property type="protein sequence ID" value="RZU61444.1"/>
    <property type="molecule type" value="Genomic_DNA"/>
</dbReference>
<dbReference type="RefSeq" id="WP_130449774.1">
    <property type="nucleotide sequence ID" value="NZ_SHLA01000001.1"/>
</dbReference>
<dbReference type="Gene3D" id="3.30.2320.10">
    <property type="entry name" value="hypothetical protein PF0899 domain"/>
    <property type="match status" value="1"/>
</dbReference>
<evidence type="ECO:0000313" key="1">
    <source>
        <dbReference type="EMBL" id="RZU61444.1"/>
    </source>
</evidence>
<keyword evidence="2" id="KW-1185">Reference proteome</keyword>
<dbReference type="Proteomes" id="UP000292685">
    <property type="component" value="Unassembled WGS sequence"/>
</dbReference>